<feature type="transmembrane region" description="Helical" evidence="7">
    <location>
        <begin position="9"/>
        <end position="28"/>
    </location>
</feature>
<evidence type="ECO:0000256" key="7">
    <source>
        <dbReference type="RuleBase" id="RU363032"/>
    </source>
</evidence>
<dbReference type="GO" id="GO:0055085">
    <property type="term" value="P:transmembrane transport"/>
    <property type="evidence" value="ECO:0007669"/>
    <property type="project" value="InterPro"/>
</dbReference>
<dbReference type="InterPro" id="IPR035906">
    <property type="entry name" value="MetI-like_sf"/>
</dbReference>
<keyword evidence="5 7" id="KW-1133">Transmembrane helix</keyword>
<feature type="transmembrane region" description="Helical" evidence="7">
    <location>
        <begin position="107"/>
        <end position="127"/>
    </location>
</feature>
<dbReference type="InterPro" id="IPR000515">
    <property type="entry name" value="MetI-like"/>
</dbReference>
<dbReference type="EMBL" id="AORV01000031">
    <property type="protein sequence ID" value="EMS72144.1"/>
    <property type="molecule type" value="Genomic_DNA"/>
</dbReference>
<comment type="subcellular location">
    <subcellularLocation>
        <location evidence="1 7">Cell membrane</location>
        <topology evidence="1 7">Multi-pass membrane protein</topology>
    </subcellularLocation>
</comment>
<dbReference type="GO" id="GO:0005886">
    <property type="term" value="C:plasma membrane"/>
    <property type="evidence" value="ECO:0007669"/>
    <property type="project" value="UniProtKB-SubCell"/>
</dbReference>
<dbReference type="Proteomes" id="UP000014155">
    <property type="component" value="Unassembled WGS sequence"/>
</dbReference>
<dbReference type="CDD" id="cd06261">
    <property type="entry name" value="TM_PBP2"/>
    <property type="match status" value="1"/>
</dbReference>
<evidence type="ECO:0000313" key="9">
    <source>
        <dbReference type="EMBL" id="EMS72144.1"/>
    </source>
</evidence>
<feature type="transmembrane region" description="Helical" evidence="7">
    <location>
        <begin position="158"/>
        <end position="180"/>
    </location>
</feature>
<dbReference type="SUPFAM" id="SSF161098">
    <property type="entry name" value="MetI-like"/>
    <property type="match status" value="1"/>
</dbReference>
<dbReference type="PROSITE" id="PS50928">
    <property type="entry name" value="ABC_TM1"/>
    <property type="match status" value="1"/>
</dbReference>
<comment type="similarity">
    <text evidence="7">Belongs to the binding-protein-dependent transport system permease family.</text>
</comment>
<dbReference type="RefSeq" id="WP_004625659.1">
    <property type="nucleotide sequence ID" value="NZ_AORV01000031.1"/>
</dbReference>
<evidence type="ECO:0000313" key="10">
    <source>
        <dbReference type="Proteomes" id="UP000014155"/>
    </source>
</evidence>
<dbReference type="AlphaFoldDB" id="S0FSI1"/>
<evidence type="ECO:0000256" key="5">
    <source>
        <dbReference type="ARBA" id="ARBA00022989"/>
    </source>
</evidence>
<dbReference type="PANTHER" id="PTHR43227">
    <property type="entry name" value="BLL4140 PROTEIN"/>
    <property type="match status" value="1"/>
</dbReference>
<feature type="domain" description="ABC transmembrane type-1" evidence="8">
    <location>
        <begin position="69"/>
        <end position="284"/>
    </location>
</feature>
<keyword evidence="6 7" id="KW-0472">Membrane</keyword>
<dbReference type="InterPro" id="IPR050809">
    <property type="entry name" value="UgpAE/MalFG_permease"/>
</dbReference>
<proteinExistence type="inferred from homology"/>
<keyword evidence="4 7" id="KW-0812">Transmembrane</keyword>
<name>S0FSI1_RUMCE</name>
<accession>S0FSI1</accession>
<evidence type="ECO:0000256" key="6">
    <source>
        <dbReference type="ARBA" id="ARBA00023136"/>
    </source>
</evidence>
<evidence type="ECO:0000256" key="4">
    <source>
        <dbReference type="ARBA" id="ARBA00022692"/>
    </source>
</evidence>
<keyword evidence="10" id="KW-1185">Reference proteome</keyword>
<comment type="caution">
    <text evidence="9">The sequence shown here is derived from an EMBL/GenBank/DDBJ whole genome shotgun (WGS) entry which is preliminary data.</text>
</comment>
<sequence>MNKSLKRNLFLAACVLPALILFAVFIIYPTVKVFISSLYQDSGLGNVSQFVGLDNFKAMFQDDVFYIALKNTGFLMVVSGAPTILLALFFAAMLTSGKVKESNFYRVVFFFPSILSFVVIAILWSFIYHPTMGIINPVLHLFGMADLDIPVLGNRNTVMWAIAVTMIWQAAGYYMVMYIAGIDGISKEIYEAADIDGATGIQSFWTITIPLLWDILKTTIIFAINGVITNSFTIVRVMTDGGPDRDSEVLLTYMYKHAMNASFGYAMAIAVFVFAISIVLSIISNKVTGGETA</sequence>
<dbReference type="PATRIC" id="fig|1195236.3.peg.2371"/>
<evidence type="ECO:0000256" key="1">
    <source>
        <dbReference type="ARBA" id="ARBA00004651"/>
    </source>
</evidence>
<keyword evidence="2 7" id="KW-0813">Transport</keyword>
<keyword evidence="3" id="KW-1003">Cell membrane</keyword>
<dbReference type="Gene3D" id="1.10.3720.10">
    <property type="entry name" value="MetI-like"/>
    <property type="match status" value="1"/>
</dbReference>
<evidence type="ECO:0000256" key="3">
    <source>
        <dbReference type="ARBA" id="ARBA00022475"/>
    </source>
</evidence>
<gene>
    <name evidence="9" type="ORF">CTER_2066</name>
</gene>
<feature type="transmembrane region" description="Helical" evidence="7">
    <location>
        <begin position="74"/>
        <end position="95"/>
    </location>
</feature>
<dbReference type="Pfam" id="PF00528">
    <property type="entry name" value="BPD_transp_1"/>
    <property type="match status" value="1"/>
</dbReference>
<feature type="transmembrane region" description="Helical" evidence="7">
    <location>
        <begin position="263"/>
        <end position="283"/>
    </location>
</feature>
<evidence type="ECO:0000259" key="8">
    <source>
        <dbReference type="PROSITE" id="PS50928"/>
    </source>
</evidence>
<protein>
    <submittedName>
        <fullName evidence="9">ABC transporter, permease protein</fullName>
    </submittedName>
</protein>
<dbReference type="PANTHER" id="PTHR43227:SF11">
    <property type="entry name" value="BLL4140 PROTEIN"/>
    <property type="match status" value="1"/>
</dbReference>
<reference evidence="9 10" key="1">
    <citation type="journal article" date="2013" name="Genome Announc.">
        <title>Draft Genome Sequence of the Cellulolytic, Mesophilic, Anaerobic Bacterium Clostridium termitidis Strain CT1112 (DSM 5398).</title>
        <authorList>
            <person name="Lal S."/>
            <person name="Ramachandran U."/>
            <person name="Zhang X."/>
            <person name="Munir R."/>
            <person name="Sparling R."/>
            <person name="Levin D.B."/>
        </authorList>
    </citation>
    <scope>NUCLEOTIDE SEQUENCE [LARGE SCALE GENOMIC DNA]</scope>
    <source>
        <strain evidence="9 10">CT1112</strain>
    </source>
</reference>
<organism evidence="9 10">
    <name type="scientific">Ruminiclostridium cellobioparum subsp. termitidis CT1112</name>
    <dbReference type="NCBI Taxonomy" id="1195236"/>
    <lineage>
        <taxon>Bacteria</taxon>
        <taxon>Bacillati</taxon>
        <taxon>Bacillota</taxon>
        <taxon>Clostridia</taxon>
        <taxon>Eubacteriales</taxon>
        <taxon>Oscillospiraceae</taxon>
        <taxon>Ruminiclostridium</taxon>
    </lineage>
</organism>
<dbReference type="STRING" id="1195236.CTER_2066"/>
<evidence type="ECO:0000256" key="2">
    <source>
        <dbReference type="ARBA" id="ARBA00022448"/>
    </source>
</evidence>
<dbReference type="eggNOG" id="COG1175">
    <property type="taxonomic scope" value="Bacteria"/>
</dbReference>